<dbReference type="Proteomes" id="UP001202867">
    <property type="component" value="Unassembled WGS sequence"/>
</dbReference>
<keyword evidence="3" id="KW-1185">Reference proteome</keyword>
<name>A0ABT0DNZ8_9HYPH</name>
<protein>
    <submittedName>
        <fullName evidence="2">Uncharacterized protein</fullName>
    </submittedName>
</protein>
<evidence type="ECO:0000313" key="3">
    <source>
        <dbReference type="Proteomes" id="UP001202867"/>
    </source>
</evidence>
<organism evidence="2 3">
    <name type="scientific">Ancylobacter koreensis</name>
    <dbReference type="NCBI Taxonomy" id="266121"/>
    <lineage>
        <taxon>Bacteria</taxon>
        <taxon>Pseudomonadati</taxon>
        <taxon>Pseudomonadota</taxon>
        <taxon>Alphaproteobacteria</taxon>
        <taxon>Hyphomicrobiales</taxon>
        <taxon>Xanthobacteraceae</taxon>
        <taxon>Ancylobacter</taxon>
    </lineage>
</organism>
<dbReference type="RefSeq" id="WP_247201493.1">
    <property type="nucleotide sequence ID" value="NZ_JALKCG010000005.1"/>
</dbReference>
<feature type="compositionally biased region" description="Low complexity" evidence="1">
    <location>
        <begin position="122"/>
        <end position="152"/>
    </location>
</feature>
<feature type="region of interest" description="Disordered" evidence="1">
    <location>
        <begin position="99"/>
        <end position="169"/>
    </location>
</feature>
<reference evidence="2 3" key="1">
    <citation type="submission" date="2022-04" db="EMBL/GenBank/DDBJ databases">
        <authorList>
            <person name="Grouzdev D.S."/>
            <person name="Pantiukh K.S."/>
            <person name="Krutkina M.S."/>
        </authorList>
    </citation>
    <scope>NUCLEOTIDE SEQUENCE [LARGE SCALE GENOMIC DNA]</scope>
    <source>
        <strain evidence="2 3">Jip08</strain>
    </source>
</reference>
<reference evidence="3" key="2">
    <citation type="submission" date="2023-07" db="EMBL/GenBank/DDBJ databases">
        <title>Ancylobacter moscoviensis sp. nov., facultatively methylotrophic bacteria from activated sludge and the reclassification of Starkeya novella (Starkey 1934) Kelly et al. 2000 as Ancylobacter novellus comb. nov., Starkeya koreensis Im et al. 2006 as Ancylobacter koreensis comb.nov., Angulomicrobium tetraedrale Vasil'eva et al. 1986 as Ancylobacter tetraedralis comb. nov., Angulomicrobium amanitiforme Fritz et al. 2004 as Ancylobacter amanitiformis comb. nov. and Methylorhabdus multivorans Doronina et al. 1996 as Ancylobacter multivorans comb. nov. and emended description of the genus Ancylobacter.</title>
        <authorList>
            <person name="Doronina N."/>
            <person name="Chemodurova A."/>
            <person name="Grouzdev D."/>
            <person name="Koziaeva V."/>
            <person name="Shi W."/>
            <person name="Wu L."/>
            <person name="Kaparullina E."/>
        </authorList>
    </citation>
    <scope>NUCLEOTIDE SEQUENCE [LARGE SCALE GENOMIC DNA]</scope>
    <source>
        <strain evidence="3">Jip08</strain>
    </source>
</reference>
<comment type="caution">
    <text evidence="2">The sequence shown here is derived from an EMBL/GenBank/DDBJ whole genome shotgun (WGS) entry which is preliminary data.</text>
</comment>
<proteinExistence type="predicted"/>
<gene>
    <name evidence="2" type="ORF">MWN33_13295</name>
</gene>
<dbReference type="EMBL" id="JALKCG010000005">
    <property type="protein sequence ID" value="MCK0209006.1"/>
    <property type="molecule type" value="Genomic_DNA"/>
</dbReference>
<evidence type="ECO:0000313" key="2">
    <source>
        <dbReference type="EMBL" id="MCK0209006.1"/>
    </source>
</evidence>
<accession>A0ABT0DNZ8</accession>
<evidence type="ECO:0000256" key="1">
    <source>
        <dbReference type="SAM" id="MobiDB-lite"/>
    </source>
</evidence>
<sequence length="169" mass="17901">MPREDNLVDDLRNIFDDARRSSGQVQAEALLAAAPITLRGEDRVLGYMRDRLSQDSYRAICRAIGEELDRLNGEITRLRRFERMSAVVEEARSRIAAGPVLTPRAPSPTVSRPSGFIGPRLPSASRAAAGTPSGAASGTTTTAATAARIARPSAPPARPAATEVPGPAE</sequence>